<dbReference type="InterPro" id="IPR050483">
    <property type="entry name" value="CoA-transferase_III_domain"/>
</dbReference>
<dbReference type="InterPro" id="IPR003673">
    <property type="entry name" value="CoA-Trfase_fam_III"/>
</dbReference>
<dbReference type="InterPro" id="IPR044855">
    <property type="entry name" value="CoA-Trfase_III_dom3_sf"/>
</dbReference>
<organism evidence="2 3">
    <name type="scientific">Mycolicibacterium holsaticum</name>
    <dbReference type="NCBI Taxonomy" id="152142"/>
    <lineage>
        <taxon>Bacteria</taxon>
        <taxon>Bacillati</taxon>
        <taxon>Actinomycetota</taxon>
        <taxon>Actinomycetes</taxon>
        <taxon>Mycobacteriales</taxon>
        <taxon>Mycobacteriaceae</taxon>
        <taxon>Mycolicibacterium</taxon>
    </lineage>
</organism>
<dbReference type="Gene3D" id="3.40.50.10540">
    <property type="entry name" value="Crotonobetainyl-coa:carnitine coa-transferase, domain 1"/>
    <property type="match status" value="1"/>
</dbReference>
<dbReference type="PANTHER" id="PTHR48207">
    <property type="entry name" value="SUCCINATE--HYDROXYMETHYLGLUTARATE COA-TRANSFERASE"/>
    <property type="match status" value="1"/>
</dbReference>
<gene>
    <name evidence="2" type="ORF">BHQ17_01525</name>
</gene>
<evidence type="ECO:0008006" key="4">
    <source>
        <dbReference type="Google" id="ProtNLM"/>
    </source>
</evidence>
<dbReference type="Gene3D" id="3.30.1540.10">
    <property type="entry name" value="formyl-coa transferase, domain 3"/>
    <property type="match status" value="1"/>
</dbReference>
<comment type="caution">
    <text evidence="2">The sequence shown here is derived from an EMBL/GenBank/DDBJ whole genome shotgun (WGS) entry which is preliminary data.</text>
</comment>
<keyword evidence="1" id="KW-0808">Transferase</keyword>
<sequence length="395" mass="43305">MQNTVTKPPLEGIRVLELAQLLPGPLLARKLGDLGADVVKVEPPRGDPMRMFPPIINERSVMFEAVNRGKRSIAFDLRKQQDRERLDTLLDVADVVVEGYRVGALAALGVDLEKARKRRPELVVCSISGFGQDGPLAHLPAHGLNVDFLSASSTVTGTEGDYRLSSDVSYGVELGAINGAVAVLAALIRARTSGQGTWLDVSCWDASVEAHRLNLYPMLAGQPIPGLTGSHSPMQSIYRAQDGAFVQIMATEKRLWQNFWNALGRQDMADSWQQRDYIDETERPGDRQMREEIARIIAGAPGSEWTRRFTEWGVAGCALLTEKQVVEHPHLLARGLVGESAQTSLPFIADPVRFADDDWRPAADGSPAPVLNADEDSVLRSWAKADTSIDHTEKK</sequence>
<evidence type="ECO:0000313" key="2">
    <source>
        <dbReference type="EMBL" id="ODQ96380.1"/>
    </source>
</evidence>
<keyword evidence="3" id="KW-1185">Reference proteome</keyword>
<evidence type="ECO:0000313" key="3">
    <source>
        <dbReference type="Proteomes" id="UP000094243"/>
    </source>
</evidence>
<dbReference type="Proteomes" id="UP000094243">
    <property type="component" value="Unassembled WGS sequence"/>
</dbReference>
<dbReference type="Pfam" id="PF02515">
    <property type="entry name" value="CoA_transf_3"/>
    <property type="match status" value="1"/>
</dbReference>
<dbReference type="PANTHER" id="PTHR48207:SF3">
    <property type="entry name" value="SUCCINATE--HYDROXYMETHYLGLUTARATE COA-TRANSFERASE"/>
    <property type="match status" value="1"/>
</dbReference>
<proteinExistence type="predicted"/>
<evidence type="ECO:0000256" key="1">
    <source>
        <dbReference type="ARBA" id="ARBA00022679"/>
    </source>
</evidence>
<dbReference type="InterPro" id="IPR023606">
    <property type="entry name" value="CoA-Trfase_III_dom_1_sf"/>
</dbReference>
<dbReference type="AlphaFoldDB" id="A0A1E3S2P4"/>
<reference evidence="3" key="1">
    <citation type="submission" date="2016-09" db="EMBL/GenBank/DDBJ databases">
        <authorList>
            <person name="Greninger A.L."/>
            <person name="Jerome K.R."/>
            <person name="Mcnair B."/>
            <person name="Wallis C."/>
            <person name="Fang F."/>
        </authorList>
    </citation>
    <scope>NUCLEOTIDE SEQUENCE [LARGE SCALE GENOMIC DNA]</scope>
    <source>
        <strain evidence="3">M7</strain>
    </source>
</reference>
<name>A0A1E3S2P4_9MYCO</name>
<dbReference type="SUPFAM" id="SSF89796">
    <property type="entry name" value="CoA-transferase family III (CaiB/BaiF)"/>
    <property type="match status" value="1"/>
</dbReference>
<dbReference type="EMBL" id="MIGZ01000004">
    <property type="protein sequence ID" value="ODQ96380.1"/>
    <property type="molecule type" value="Genomic_DNA"/>
</dbReference>
<accession>A0A1E3S2P4</accession>
<dbReference type="GO" id="GO:0008410">
    <property type="term" value="F:CoA-transferase activity"/>
    <property type="evidence" value="ECO:0007669"/>
    <property type="project" value="TreeGrafter"/>
</dbReference>
<protein>
    <recommendedName>
        <fullName evidence="4">Acyl-CoA transferase</fullName>
    </recommendedName>
</protein>